<keyword evidence="13" id="KW-0915">Sodium</keyword>
<dbReference type="GO" id="GO:0006874">
    <property type="term" value="P:intracellular calcium ion homeostasis"/>
    <property type="evidence" value="ECO:0007669"/>
    <property type="project" value="TreeGrafter"/>
</dbReference>
<evidence type="ECO:0000256" key="9">
    <source>
        <dbReference type="ARBA" id="ARBA00022837"/>
    </source>
</evidence>
<evidence type="ECO:0000256" key="6">
    <source>
        <dbReference type="ARBA" id="ARBA00022568"/>
    </source>
</evidence>
<name>A0A7L3ZIF3_9AVES</name>
<evidence type="ECO:0000313" key="20">
    <source>
        <dbReference type="EMBL" id="NXW12564.1"/>
    </source>
</evidence>
<evidence type="ECO:0000313" key="21">
    <source>
        <dbReference type="Proteomes" id="UP000562238"/>
    </source>
</evidence>
<protein>
    <submittedName>
        <fullName evidence="20">NCKX5 protein</fullName>
    </submittedName>
</protein>
<evidence type="ECO:0000256" key="18">
    <source>
        <dbReference type="SAM" id="Phobius"/>
    </source>
</evidence>
<keyword evidence="7 18" id="KW-0812">Transmembrane</keyword>
<dbReference type="GO" id="GO:0016020">
    <property type="term" value="C:membrane"/>
    <property type="evidence" value="ECO:0007669"/>
    <property type="project" value="UniProtKB-SubCell"/>
</dbReference>
<keyword evidence="12 18" id="KW-1133">Transmembrane helix</keyword>
<comment type="catalytic activity">
    <reaction evidence="17">
        <text>Ca(2+)(out) + K(+)(out) + 4 Na(+)(in) = Ca(2+)(in) + K(+)(in) + 4 Na(+)(out)</text>
        <dbReference type="Rhea" id="RHEA:69967"/>
        <dbReference type="ChEBI" id="CHEBI:29101"/>
        <dbReference type="ChEBI" id="CHEBI:29103"/>
        <dbReference type="ChEBI" id="CHEBI:29108"/>
    </reaction>
</comment>
<comment type="similarity">
    <text evidence="2">Belongs to the Ca(2+):cation antiporter (CaCA) (TC 2.A.19) family. SLC24A subfamily.</text>
</comment>
<feature type="transmembrane region" description="Helical" evidence="18">
    <location>
        <begin position="30"/>
        <end position="48"/>
    </location>
</feature>
<dbReference type="GO" id="GO:0008273">
    <property type="term" value="F:calcium, potassium:sodium antiporter activity"/>
    <property type="evidence" value="ECO:0007669"/>
    <property type="project" value="TreeGrafter"/>
</dbReference>
<feature type="transmembrane region" description="Helical" evidence="18">
    <location>
        <begin position="185"/>
        <end position="207"/>
    </location>
</feature>
<dbReference type="GO" id="GO:0005802">
    <property type="term" value="C:trans-Golgi network"/>
    <property type="evidence" value="ECO:0007669"/>
    <property type="project" value="TreeGrafter"/>
</dbReference>
<evidence type="ECO:0000256" key="10">
    <source>
        <dbReference type="ARBA" id="ARBA00022847"/>
    </source>
</evidence>
<dbReference type="PANTHER" id="PTHR10846:SF61">
    <property type="entry name" value="SODIUM_POTASSIUM_CALCIUM EXCHANGER 5"/>
    <property type="match status" value="1"/>
</dbReference>
<feature type="transmembrane region" description="Helical" evidence="18">
    <location>
        <begin position="161"/>
        <end position="179"/>
    </location>
</feature>
<feature type="transmembrane region" description="Helical" evidence="18">
    <location>
        <begin position="323"/>
        <end position="347"/>
    </location>
</feature>
<keyword evidence="10" id="KW-0769">Symport</keyword>
<feature type="domain" description="Sodium/calcium exchanger membrane region" evidence="19">
    <location>
        <begin position="35"/>
        <end position="88"/>
    </location>
</feature>
<keyword evidence="15 18" id="KW-0472">Membrane</keyword>
<dbReference type="AlphaFoldDB" id="A0A7L3ZIF3"/>
<evidence type="ECO:0000256" key="13">
    <source>
        <dbReference type="ARBA" id="ARBA00023053"/>
    </source>
</evidence>
<dbReference type="InterPro" id="IPR004837">
    <property type="entry name" value="NaCa_Exmemb"/>
</dbReference>
<keyword evidence="3" id="KW-0813">Transport</keyword>
<proteinExistence type="inferred from homology"/>
<keyword evidence="4" id="KW-0050">Antiport</keyword>
<dbReference type="InterPro" id="IPR044880">
    <property type="entry name" value="NCX_ion-bd_dom_sf"/>
</dbReference>
<evidence type="ECO:0000256" key="2">
    <source>
        <dbReference type="ARBA" id="ARBA00005364"/>
    </source>
</evidence>
<evidence type="ECO:0000259" key="19">
    <source>
        <dbReference type="Pfam" id="PF01699"/>
    </source>
</evidence>
<accession>A0A7L3ZIF3</accession>
<feature type="transmembrane region" description="Helical" evidence="18">
    <location>
        <begin position="457"/>
        <end position="475"/>
    </location>
</feature>
<feature type="transmembrane region" description="Helical" evidence="18">
    <location>
        <begin position="126"/>
        <end position="149"/>
    </location>
</feature>
<dbReference type="PANTHER" id="PTHR10846">
    <property type="entry name" value="SODIUM/POTASSIUM/CALCIUM EXCHANGER"/>
    <property type="match status" value="1"/>
</dbReference>
<feature type="non-terminal residue" evidence="20">
    <location>
        <position position="490"/>
    </location>
</feature>
<evidence type="ECO:0000256" key="11">
    <source>
        <dbReference type="ARBA" id="ARBA00022958"/>
    </source>
</evidence>
<evidence type="ECO:0000256" key="12">
    <source>
        <dbReference type="ARBA" id="ARBA00022989"/>
    </source>
</evidence>
<evidence type="ECO:0000256" key="1">
    <source>
        <dbReference type="ARBA" id="ARBA00004141"/>
    </source>
</evidence>
<keyword evidence="21" id="KW-1185">Reference proteome</keyword>
<comment type="subcellular location">
    <subcellularLocation>
        <location evidence="1">Membrane</location>
        <topology evidence="1">Multi-pass membrane protein</topology>
    </subcellularLocation>
</comment>
<sequence>SENRTGCVLSSSSEFPEGFFTPQERKDGGIVIYFIIILYMFLAVSIVCDDYFLPSLEIISECLGLSQDVAGATFMAAGSSAPELVTAFLGKRHIRFESRILFLACQTETYQRVIFLIGVFVTKGDIGISTILGSAIYNLLGISAACGLFSSVVSRLSCWPLFRDCLAYTISVAAVLAMISDNRIYWYESASLLLIYGCYILVLCFDIKINQYLMKKFSPCCTCFTKAMEENAEQQPLAGWREESGPLIRQQSRTDSGIFQDELDYTQLSTSLHGLDEISEDHPSVFTMPEADIKRILWVLSLPIITLLYLTIPDCRRQFWRNWFMVTFLISAAWISAITYVLVWMITIAGETLGIPESVMGLTLLAAGTSVPDTVASVLVARKGNGDMAMSNIVGSNVFDMLCLGIPWFIKTAFINTSGPTEVNSSGLTYTAISLICSVVFIFLAIHLNGWKIDKKLGAICLVLYLVFTIVSILYELGIIGNNPTRVCGN</sequence>
<evidence type="ECO:0000256" key="16">
    <source>
        <dbReference type="ARBA" id="ARBA00023201"/>
    </source>
</evidence>
<feature type="non-terminal residue" evidence="20">
    <location>
        <position position="1"/>
    </location>
</feature>
<dbReference type="GO" id="GO:0005262">
    <property type="term" value="F:calcium channel activity"/>
    <property type="evidence" value="ECO:0007669"/>
    <property type="project" value="TreeGrafter"/>
</dbReference>
<keyword evidence="16" id="KW-0739">Sodium transport</keyword>
<dbReference type="EMBL" id="VZZV01000006">
    <property type="protein sequence ID" value="NXW12564.1"/>
    <property type="molecule type" value="Genomic_DNA"/>
</dbReference>
<reference evidence="20 21" key="1">
    <citation type="submission" date="2019-09" db="EMBL/GenBank/DDBJ databases">
        <title>Bird 10,000 Genomes (B10K) Project - Family phase.</title>
        <authorList>
            <person name="Zhang G."/>
        </authorList>
    </citation>
    <scope>NUCLEOTIDE SEQUENCE [LARGE SCALE GENOMIC DNA]</scope>
    <source>
        <strain evidence="20">B10K-DU-010-60</strain>
        <tissue evidence="20">Muscle</tissue>
    </source>
</reference>
<evidence type="ECO:0000256" key="17">
    <source>
        <dbReference type="ARBA" id="ARBA00033627"/>
    </source>
</evidence>
<keyword evidence="8" id="KW-0732">Signal</keyword>
<evidence type="ECO:0000256" key="4">
    <source>
        <dbReference type="ARBA" id="ARBA00022449"/>
    </source>
</evidence>
<dbReference type="Pfam" id="PF01699">
    <property type="entry name" value="Na_Ca_ex"/>
    <property type="match status" value="3"/>
</dbReference>
<dbReference type="GO" id="GO:0030318">
    <property type="term" value="P:melanocyte differentiation"/>
    <property type="evidence" value="ECO:0007669"/>
    <property type="project" value="TreeGrafter"/>
</dbReference>
<organism evidence="20 21">
    <name type="scientific">Circaetus pectoralis</name>
    <name type="common">black-chested snake-eagle</name>
    <dbReference type="NCBI Taxonomy" id="321084"/>
    <lineage>
        <taxon>Eukaryota</taxon>
        <taxon>Metazoa</taxon>
        <taxon>Chordata</taxon>
        <taxon>Craniata</taxon>
        <taxon>Vertebrata</taxon>
        <taxon>Euteleostomi</taxon>
        <taxon>Archelosauria</taxon>
        <taxon>Archosauria</taxon>
        <taxon>Dinosauria</taxon>
        <taxon>Saurischia</taxon>
        <taxon>Theropoda</taxon>
        <taxon>Coelurosauria</taxon>
        <taxon>Aves</taxon>
        <taxon>Neognathae</taxon>
        <taxon>Neoaves</taxon>
        <taxon>Telluraves</taxon>
        <taxon>Accipitrimorphae</taxon>
        <taxon>Accipitriformes</taxon>
        <taxon>Accipitridae</taxon>
        <taxon>Accipitrinae</taxon>
        <taxon>Circaetus</taxon>
    </lineage>
</organism>
<evidence type="ECO:0000256" key="15">
    <source>
        <dbReference type="ARBA" id="ARBA00023136"/>
    </source>
</evidence>
<feature type="transmembrane region" description="Helical" evidence="18">
    <location>
        <begin position="359"/>
        <end position="381"/>
    </location>
</feature>
<comment type="caution">
    <text evidence="20">The sequence shown here is derived from an EMBL/GenBank/DDBJ whole genome shotgun (WGS) entry which is preliminary data.</text>
</comment>
<feature type="domain" description="Sodium/calcium exchanger membrane region" evidence="19">
    <location>
        <begin position="101"/>
        <end position="204"/>
    </location>
</feature>
<dbReference type="FunFam" id="1.20.1420.30:FF:000009">
    <property type="entry name" value="sodium/potassium/calcium exchanger 5 isoform X2"/>
    <property type="match status" value="1"/>
</dbReference>
<dbReference type="Proteomes" id="UP000562238">
    <property type="component" value="Unassembled WGS sequence"/>
</dbReference>
<evidence type="ECO:0000256" key="7">
    <source>
        <dbReference type="ARBA" id="ARBA00022692"/>
    </source>
</evidence>
<feature type="transmembrane region" description="Helical" evidence="18">
    <location>
        <begin position="430"/>
        <end position="450"/>
    </location>
</feature>
<keyword evidence="11" id="KW-0630">Potassium</keyword>
<dbReference type="Gene3D" id="1.20.1420.30">
    <property type="entry name" value="NCX, central ion-binding region"/>
    <property type="match status" value="2"/>
</dbReference>
<feature type="transmembrane region" description="Helical" evidence="18">
    <location>
        <begin position="393"/>
        <end position="410"/>
    </location>
</feature>
<feature type="domain" description="Sodium/calcium exchanger membrane region" evidence="19">
    <location>
        <begin position="324"/>
        <end position="473"/>
    </location>
</feature>
<keyword evidence="14" id="KW-0406">Ion transport</keyword>
<evidence type="ECO:0000256" key="5">
    <source>
        <dbReference type="ARBA" id="ARBA00022538"/>
    </source>
</evidence>
<dbReference type="GO" id="GO:0015293">
    <property type="term" value="F:symporter activity"/>
    <property type="evidence" value="ECO:0007669"/>
    <property type="project" value="UniProtKB-KW"/>
</dbReference>
<evidence type="ECO:0000256" key="8">
    <source>
        <dbReference type="ARBA" id="ARBA00022729"/>
    </source>
</evidence>
<gene>
    <name evidence="20" type="primary">Slc24a5</name>
    <name evidence="20" type="ORF">CIRPEC_R09157</name>
</gene>
<evidence type="ECO:0000256" key="3">
    <source>
        <dbReference type="ARBA" id="ARBA00022448"/>
    </source>
</evidence>
<keyword evidence="6" id="KW-0109">Calcium transport</keyword>
<keyword evidence="9" id="KW-0106">Calcium</keyword>
<dbReference type="InterPro" id="IPR004481">
    <property type="entry name" value="K/Na/Ca-exchanger"/>
</dbReference>
<evidence type="ECO:0000256" key="14">
    <source>
        <dbReference type="ARBA" id="ARBA00023065"/>
    </source>
</evidence>
<keyword evidence="5" id="KW-0633">Potassium transport</keyword>